<keyword evidence="4" id="KW-1185">Reference proteome</keyword>
<name>A0A842IU85_9FLAO</name>
<evidence type="ECO:0000259" key="2">
    <source>
        <dbReference type="Pfam" id="PF13239"/>
    </source>
</evidence>
<gene>
    <name evidence="3" type="ORF">H7F21_11445</name>
</gene>
<dbReference type="Proteomes" id="UP000533900">
    <property type="component" value="Unassembled WGS sequence"/>
</dbReference>
<reference evidence="3" key="1">
    <citation type="submission" date="2020-08" db="EMBL/GenBank/DDBJ databases">
        <title>Winogradskyella ouciana sp. nov., isolated from the hadal seawater of the Mariana Trench.</title>
        <authorList>
            <person name="He X."/>
        </authorList>
    </citation>
    <scope>NUCLEOTIDE SEQUENCE [LARGE SCALE GENOMIC DNA]</scope>
    <source>
        <strain evidence="3">KCTC 52348</strain>
    </source>
</reference>
<dbReference type="RefSeq" id="WP_185789425.1">
    <property type="nucleotide sequence ID" value="NZ_CANMIT010000006.1"/>
</dbReference>
<feature type="transmembrane region" description="Helical" evidence="1">
    <location>
        <begin position="60"/>
        <end position="77"/>
    </location>
</feature>
<dbReference type="Pfam" id="PF13239">
    <property type="entry name" value="2TM"/>
    <property type="match status" value="1"/>
</dbReference>
<evidence type="ECO:0000313" key="4">
    <source>
        <dbReference type="Proteomes" id="UP000533900"/>
    </source>
</evidence>
<proteinExistence type="predicted"/>
<accession>A0A842IU85</accession>
<feature type="transmembrane region" description="Helical" evidence="1">
    <location>
        <begin position="21"/>
        <end position="40"/>
    </location>
</feature>
<dbReference type="EMBL" id="JACLCP010000003">
    <property type="protein sequence ID" value="MBC2845709.1"/>
    <property type="molecule type" value="Genomic_DNA"/>
</dbReference>
<organism evidence="3 4">
    <name type="scientific">Winogradskyella flava</name>
    <dbReference type="NCBI Taxonomy" id="1884876"/>
    <lineage>
        <taxon>Bacteria</taxon>
        <taxon>Pseudomonadati</taxon>
        <taxon>Bacteroidota</taxon>
        <taxon>Flavobacteriia</taxon>
        <taxon>Flavobacteriales</taxon>
        <taxon>Flavobacteriaceae</taxon>
        <taxon>Winogradskyella</taxon>
    </lineage>
</organism>
<evidence type="ECO:0000313" key="3">
    <source>
        <dbReference type="EMBL" id="MBC2845709.1"/>
    </source>
</evidence>
<keyword evidence="1" id="KW-0472">Membrane</keyword>
<protein>
    <submittedName>
        <fullName evidence="3">2TM domain-containing protein</fullName>
    </submittedName>
</protein>
<keyword evidence="1" id="KW-1133">Transmembrane helix</keyword>
<feature type="domain" description="2TM" evidence="2">
    <location>
        <begin position="10"/>
        <end position="93"/>
    </location>
</feature>
<comment type="caution">
    <text evidence="3">The sequence shown here is derived from an EMBL/GenBank/DDBJ whole genome shotgun (WGS) entry which is preliminary data.</text>
</comment>
<sequence>MKNENLKYIRAKDRVERIKGLYNHLIIYLIVNILITGFKVSNDLDSWDSFISELTSINVLSVWGIWGIFLVLHVLSVKFGQGWEERKIEEFMNDELSNDIN</sequence>
<keyword evidence="1" id="KW-0812">Transmembrane</keyword>
<evidence type="ECO:0000256" key="1">
    <source>
        <dbReference type="SAM" id="Phobius"/>
    </source>
</evidence>
<dbReference type="InterPro" id="IPR025698">
    <property type="entry name" value="2TM_dom"/>
</dbReference>
<dbReference type="AlphaFoldDB" id="A0A842IU85"/>